<proteinExistence type="predicted"/>
<gene>
    <name evidence="3" type="ORF">GMBLW1_06650</name>
</gene>
<feature type="transmembrane region" description="Helical" evidence="2">
    <location>
        <begin position="26"/>
        <end position="51"/>
    </location>
</feature>
<keyword evidence="2" id="KW-0812">Transmembrane</keyword>
<feature type="region of interest" description="Disordered" evidence="1">
    <location>
        <begin position="1041"/>
        <end position="1089"/>
    </location>
</feature>
<feature type="region of interest" description="Disordered" evidence="1">
    <location>
        <begin position="1240"/>
        <end position="1276"/>
    </location>
</feature>
<keyword evidence="2" id="KW-1133">Transmembrane helix</keyword>
<accession>A0A6C2YQL7</accession>
<feature type="region of interest" description="Disordered" evidence="1">
    <location>
        <begin position="802"/>
        <end position="837"/>
    </location>
</feature>
<keyword evidence="2" id="KW-0472">Membrane</keyword>
<feature type="region of interest" description="Disordered" evidence="1">
    <location>
        <begin position="626"/>
        <end position="654"/>
    </location>
</feature>
<feature type="compositionally biased region" description="Basic and acidic residues" evidence="1">
    <location>
        <begin position="626"/>
        <end position="646"/>
    </location>
</feature>
<dbReference type="PANTHER" id="PTHR34491">
    <property type="entry name" value="A-TYPE INCLUSION PROTEIN, PUTATIVE-RELATED"/>
    <property type="match status" value="1"/>
</dbReference>
<organism evidence="3">
    <name type="scientific">Tuwongella immobilis</name>
    <dbReference type="NCBI Taxonomy" id="692036"/>
    <lineage>
        <taxon>Bacteria</taxon>
        <taxon>Pseudomonadati</taxon>
        <taxon>Planctomycetota</taxon>
        <taxon>Planctomycetia</taxon>
        <taxon>Gemmatales</taxon>
        <taxon>Gemmataceae</taxon>
        <taxon>Tuwongella</taxon>
    </lineage>
</organism>
<keyword evidence="4" id="KW-1185">Reference proteome</keyword>
<protein>
    <submittedName>
        <fullName evidence="3">Uncharacterized protein</fullName>
    </submittedName>
</protein>
<feature type="compositionally biased region" description="Basic and acidic residues" evidence="1">
    <location>
        <begin position="813"/>
        <end position="835"/>
    </location>
</feature>
<feature type="region of interest" description="Disordered" evidence="1">
    <location>
        <begin position="994"/>
        <end position="1015"/>
    </location>
</feature>
<dbReference type="PANTHER" id="PTHR34491:SF156">
    <property type="entry name" value="KINESIN MOTOR DOMAIN-CONTAINING PROTEIN"/>
    <property type="match status" value="1"/>
</dbReference>
<sequence length="1343" mass="151527">MVALAETRVAPQLLLNRLHDFRVQIVFYRLLAGLTRWLALSLTFVMLVLLLDWTLELPALIRGIALVTGLAGSAMLWSVWVVRPMRVFRHPFQMAQLIEQSQPGSSNLITSAVQFIEQEPELLDLRSQVIADAYERVNRVSVNQLIDPLWSRTSVWLFPIAAAVLVGMLMTMPAFLFERGSLRLLQPFQGHGWTSLRIISPEQSPGRMARGEAFVFRLRIDGLTPPALTVRVQIDGGTRIDQAIDCTVGDDETTQEPIAYPNGVTVAWQSPIRAIGETECDIRIDADRIPRNFRFRVESDSLATEWQQMLVLPPPVFIPWEGRPSPAIRVTFPEYSEQPSILLTDGRGELEAIPGSMLTLTGAADRALASVTIRPRLDRPETLAGLATMLLPAADHPGFAIVRAGTLLPMVSEQKLMVGPTESQFHGQMQPILAGLYDFILTDTTGLRGSRLIDIRLKIDPTPLVQIDQPPVPREPLLMLPTGRLTLSGRVDDRRFGLRRIEWSATGMTIDPQRGTVFDFTERTAAFGAVAGAWAIPRGITPLAVRSPGSRMFEYALQLASIRRRDGQPLRSGDRLELTILSTDHDDVHPLKDPGQGHRIPIQIVSPDQFDESLQQQRAQQVAEVDKLRNDQRQTREALKQQREQLENPNGPKVDPVAGLAQVEQMQQQLRGKLQEPASGMLSRLEQLRQLAENNGMQQSEPAKQLQKLSKEANRLVEEDLPAIESALSGARRELEANPSKADANASASVRQALRRAESRQSEVEDRLNSLVEQLQPFNAAEKLRGELRDLSKEFRNIREQTGELTEKIAPGKKPEQLSAKEREPLERLSDRQQRLSEQVRGWNEALNRAREAKQAELDRKSAELARKQEAANEALQRAEGKSADDPRAMQERLQAELLQREVDEQRERLEAAQRERDLLDQTQRDGAGEALRSAIRQSAESVRKNQLEAANQAQETAQKKLDSLLESLDEQSSRGDSQLSKKLRSTAEELRDLQKEQDRLRKQIQQAESLPEPMREQAFRELAERQEQLQRLTRQLAREMNRREADQAAEQLRQADRAMEQAREQLEQGQNPEPALDQAQQQLEQSDADFAKQRQELEERLARDQILKRADRLKTMRLRQQATNAESERIQQSLLKAGKWDRALLQSLADLADRQDQLATDLGNLREKEFPELPVIDRALERAVEAMNVSRERLLDRRPEEVTQPVEAEVEGIAHRAVNQAQATALRRIDQLLQAFEDEAKQGRAKPKPMTPPMGEGAEPKPMTGDAPPSDSVPPMTQLRVLRLLQAEINERTAAFAKSHPNLEELDDLALAEWEELQSLQADVQELLREIVPQLLPTPMEK</sequence>
<evidence type="ECO:0000313" key="4">
    <source>
        <dbReference type="Proteomes" id="UP000464378"/>
    </source>
</evidence>
<dbReference type="KEGG" id="tim:GMBLW1_06650"/>
<feature type="transmembrane region" description="Helical" evidence="2">
    <location>
        <begin position="63"/>
        <end position="82"/>
    </location>
</feature>
<reference evidence="3" key="1">
    <citation type="submission" date="2019-04" db="EMBL/GenBank/DDBJ databases">
        <authorList>
            <consortium name="Science for Life Laboratories"/>
        </authorList>
    </citation>
    <scope>NUCLEOTIDE SEQUENCE</scope>
    <source>
        <strain evidence="3">MBLW1</strain>
    </source>
</reference>
<dbReference type="RefSeq" id="WP_162658377.1">
    <property type="nucleotide sequence ID" value="NZ_LR593887.1"/>
</dbReference>
<feature type="region of interest" description="Disordered" evidence="1">
    <location>
        <begin position="732"/>
        <end position="763"/>
    </location>
</feature>
<feature type="compositionally biased region" description="Basic and acidic residues" evidence="1">
    <location>
        <begin position="1054"/>
        <end position="1067"/>
    </location>
</feature>
<dbReference type="Proteomes" id="UP000464378">
    <property type="component" value="Chromosome"/>
</dbReference>
<feature type="region of interest" description="Disordered" evidence="1">
    <location>
        <begin position="854"/>
        <end position="888"/>
    </location>
</feature>
<dbReference type="InParanoid" id="A0A6C2YQL7"/>
<name>A0A6C2YQL7_9BACT</name>
<evidence type="ECO:0000313" key="3">
    <source>
        <dbReference type="EMBL" id="VIP03295.1"/>
    </source>
</evidence>
<dbReference type="EMBL" id="LR593887">
    <property type="protein sequence ID" value="VTS03961.1"/>
    <property type="molecule type" value="Genomic_DNA"/>
</dbReference>
<evidence type="ECO:0000256" key="1">
    <source>
        <dbReference type="SAM" id="MobiDB-lite"/>
    </source>
</evidence>
<feature type="transmembrane region" description="Helical" evidence="2">
    <location>
        <begin position="155"/>
        <end position="177"/>
    </location>
</feature>
<dbReference type="EMBL" id="LR586016">
    <property type="protein sequence ID" value="VIP03295.1"/>
    <property type="molecule type" value="Genomic_DNA"/>
</dbReference>
<evidence type="ECO:0000256" key="2">
    <source>
        <dbReference type="SAM" id="Phobius"/>
    </source>
</evidence>